<dbReference type="GO" id="GO:0016298">
    <property type="term" value="F:lipase activity"/>
    <property type="evidence" value="ECO:0007669"/>
    <property type="project" value="InterPro"/>
</dbReference>
<evidence type="ECO:0000256" key="6">
    <source>
        <dbReference type="ARBA" id="ARBA00022963"/>
    </source>
</evidence>
<organism evidence="9">
    <name type="scientific">Brassica oleracea</name>
    <name type="common">Wild cabbage</name>
    <dbReference type="NCBI Taxonomy" id="3712"/>
    <lineage>
        <taxon>Eukaryota</taxon>
        <taxon>Viridiplantae</taxon>
        <taxon>Streptophyta</taxon>
        <taxon>Embryophyta</taxon>
        <taxon>Tracheophyta</taxon>
        <taxon>Spermatophyta</taxon>
        <taxon>Magnoliopsida</taxon>
        <taxon>eudicotyledons</taxon>
        <taxon>Gunneridae</taxon>
        <taxon>Pentapetalae</taxon>
        <taxon>rosids</taxon>
        <taxon>malvids</taxon>
        <taxon>Brassicales</taxon>
        <taxon>Brassicaceae</taxon>
        <taxon>Brassiceae</taxon>
        <taxon>Brassica</taxon>
    </lineage>
</organism>
<name>A0A3P6DDV7_BRAOL</name>
<keyword evidence="6" id="KW-0442">Lipid degradation</keyword>
<keyword evidence="3" id="KW-0964">Secreted</keyword>
<dbReference type="InterPro" id="IPR051238">
    <property type="entry name" value="GDSL_esterase/lipase"/>
</dbReference>
<dbReference type="AlphaFoldDB" id="A0A3P6DDV7"/>
<keyword evidence="5" id="KW-0378">Hydrolase</keyword>
<evidence type="ECO:0008006" key="10">
    <source>
        <dbReference type="Google" id="ProtNLM"/>
    </source>
</evidence>
<dbReference type="InterPro" id="IPR008265">
    <property type="entry name" value="Lipase_GDSL_AS"/>
</dbReference>
<evidence type="ECO:0000256" key="3">
    <source>
        <dbReference type="ARBA" id="ARBA00022525"/>
    </source>
</evidence>
<dbReference type="GO" id="GO:0016042">
    <property type="term" value="P:lipid catabolic process"/>
    <property type="evidence" value="ECO:0007669"/>
    <property type="project" value="UniProtKB-KW"/>
</dbReference>
<gene>
    <name evidence="9" type="ORF">BOLC2T07750H</name>
</gene>
<feature type="signal peptide" evidence="8">
    <location>
        <begin position="1"/>
        <end position="24"/>
    </location>
</feature>
<dbReference type="InterPro" id="IPR036514">
    <property type="entry name" value="SGNH_hydro_sf"/>
</dbReference>
<accession>A0A3P6DDV7</accession>
<keyword evidence="4 8" id="KW-0732">Signal</keyword>
<comment type="similarity">
    <text evidence="2">Belongs to the 'GDSL' lipolytic enzyme family.</text>
</comment>
<feature type="chain" id="PRO_5018275474" description="GDSL esterase/lipase" evidence="8">
    <location>
        <begin position="25"/>
        <end position="122"/>
    </location>
</feature>
<keyword evidence="7" id="KW-0443">Lipid metabolism</keyword>
<dbReference type="Gene3D" id="3.40.50.1110">
    <property type="entry name" value="SGNH hydrolase"/>
    <property type="match status" value="1"/>
</dbReference>
<comment type="subcellular location">
    <subcellularLocation>
        <location evidence="1">Secreted</location>
    </subcellularLocation>
</comment>
<dbReference type="PANTHER" id="PTHR45650">
    <property type="entry name" value="GDSL-LIKE LIPASE/ACYLHYDROLASE-RELATED"/>
    <property type="match status" value="1"/>
</dbReference>
<sequence length="122" mass="13438">MPANTPFLIFVGLLLFDSIPGLEAVTLASIPGVYVFGDSLADAGNNNYLPISLRKAIYPPNGIDFPCHIPTGRFCNGKNAADVIEIWVASTAAVSLALTKKERERGRRRNRCKFCIRRCRNL</sequence>
<evidence type="ECO:0000313" key="9">
    <source>
        <dbReference type="EMBL" id="VDD21481.1"/>
    </source>
</evidence>
<evidence type="ECO:0000256" key="5">
    <source>
        <dbReference type="ARBA" id="ARBA00022801"/>
    </source>
</evidence>
<dbReference type="PROSITE" id="PS01098">
    <property type="entry name" value="LIPASE_GDSL_SER"/>
    <property type="match status" value="1"/>
</dbReference>
<evidence type="ECO:0000256" key="8">
    <source>
        <dbReference type="SAM" id="SignalP"/>
    </source>
</evidence>
<proteinExistence type="inferred from homology"/>
<evidence type="ECO:0000256" key="1">
    <source>
        <dbReference type="ARBA" id="ARBA00004613"/>
    </source>
</evidence>
<reference evidence="9" key="1">
    <citation type="submission" date="2018-11" db="EMBL/GenBank/DDBJ databases">
        <authorList>
            <consortium name="Genoscope - CEA"/>
            <person name="William W."/>
        </authorList>
    </citation>
    <scope>NUCLEOTIDE SEQUENCE</scope>
</reference>
<evidence type="ECO:0000256" key="4">
    <source>
        <dbReference type="ARBA" id="ARBA00022729"/>
    </source>
</evidence>
<evidence type="ECO:0000256" key="7">
    <source>
        <dbReference type="ARBA" id="ARBA00023098"/>
    </source>
</evidence>
<evidence type="ECO:0000256" key="2">
    <source>
        <dbReference type="ARBA" id="ARBA00008668"/>
    </source>
</evidence>
<protein>
    <recommendedName>
        <fullName evidence="10">GDSL esterase/lipase</fullName>
    </recommendedName>
</protein>
<dbReference type="GO" id="GO:0005576">
    <property type="term" value="C:extracellular region"/>
    <property type="evidence" value="ECO:0007669"/>
    <property type="project" value="UniProtKB-SubCell"/>
</dbReference>
<dbReference type="EMBL" id="LR031874">
    <property type="protein sequence ID" value="VDD21481.1"/>
    <property type="molecule type" value="Genomic_DNA"/>
</dbReference>